<proteinExistence type="predicted"/>
<evidence type="ECO:0000313" key="2">
    <source>
        <dbReference type="EMBL" id="JAD52294.1"/>
    </source>
</evidence>
<feature type="region of interest" description="Disordered" evidence="1">
    <location>
        <begin position="1"/>
        <end position="120"/>
    </location>
</feature>
<evidence type="ECO:0000256" key="1">
    <source>
        <dbReference type="SAM" id="MobiDB-lite"/>
    </source>
</evidence>
<feature type="compositionally biased region" description="Basic and acidic residues" evidence="1">
    <location>
        <begin position="92"/>
        <end position="102"/>
    </location>
</feature>
<protein>
    <submittedName>
        <fullName evidence="2">Uncharacterized protein</fullName>
    </submittedName>
</protein>
<dbReference type="EMBL" id="GBRH01245601">
    <property type="protein sequence ID" value="JAD52294.1"/>
    <property type="molecule type" value="Transcribed_RNA"/>
</dbReference>
<accession>A0A0A9AKR6</accession>
<reference evidence="2" key="2">
    <citation type="journal article" date="2015" name="Data Brief">
        <title>Shoot transcriptome of the giant reed, Arundo donax.</title>
        <authorList>
            <person name="Barrero R.A."/>
            <person name="Guerrero F.D."/>
            <person name="Moolhuijzen P."/>
            <person name="Goolsby J.A."/>
            <person name="Tidwell J."/>
            <person name="Bellgard S.E."/>
            <person name="Bellgard M.I."/>
        </authorList>
    </citation>
    <scope>NUCLEOTIDE SEQUENCE</scope>
    <source>
        <tissue evidence="2">Shoot tissue taken approximately 20 cm above the soil surface</tissue>
    </source>
</reference>
<name>A0A0A9AKR6_ARUDO</name>
<feature type="compositionally biased region" description="Pro residues" evidence="1">
    <location>
        <begin position="1"/>
        <end position="10"/>
    </location>
</feature>
<sequence>MAGPEPPLPDTTPAAAATSAAIAGVVDPEAPQDPPPSPLPSSALKQNAPPRRSANARPGPSATLHSAARPRPSAKRRSPRRSATQQTPARAVLDRAARERAAAEPQPEPEDNAGDEASDVGNLSVRDALLHHEVAAIINLHAQAVAEHSGPCSARPRRDIDLLRSLV</sequence>
<reference evidence="2" key="1">
    <citation type="submission" date="2014-09" db="EMBL/GenBank/DDBJ databases">
        <authorList>
            <person name="Magalhaes I.L.F."/>
            <person name="Oliveira U."/>
            <person name="Santos F.R."/>
            <person name="Vidigal T.H.D.A."/>
            <person name="Brescovit A.D."/>
            <person name="Santos A.J."/>
        </authorList>
    </citation>
    <scope>NUCLEOTIDE SEQUENCE</scope>
    <source>
        <tissue evidence="2">Shoot tissue taken approximately 20 cm above the soil surface</tissue>
    </source>
</reference>
<dbReference type="AlphaFoldDB" id="A0A0A9AKR6"/>
<feature type="compositionally biased region" description="Acidic residues" evidence="1">
    <location>
        <begin position="107"/>
        <end position="118"/>
    </location>
</feature>
<organism evidence="2">
    <name type="scientific">Arundo donax</name>
    <name type="common">Giant reed</name>
    <name type="synonym">Donax arundinaceus</name>
    <dbReference type="NCBI Taxonomy" id="35708"/>
    <lineage>
        <taxon>Eukaryota</taxon>
        <taxon>Viridiplantae</taxon>
        <taxon>Streptophyta</taxon>
        <taxon>Embryophyta</taxon>
        <taxon>Tracheophyta</taxon>
        <taxon>Spermatophyta</taxon>
        <taxon>Magnoliopsida</taxon>
        <taxon>Liliopsida</taxon>
        <taxon>Poales</taxon>
        <taxon>Poaceae</taxon>
        <taxon>PACMAD clade</taxon>
        <taxon>Arundinoideae</taxon>
        <taxon>Arundineae</taxon>
        <taxon>Arundo</taxon>
    </lineage>
</organism>
<feature type="compositionally biased region" description="Low complexity" evidence="1">
    <location>
        <begin position="11"/>
        <end position="29"/>
    </location>
</feature>